<dbReference type="PROSITE" id="PS00107">
    <property type="entry name" value="PROTEIN_KINASE_ATP"/>
    <property type="match status" value="1"/>
</dbReference>
<evidence type="ECO:0000256" key="2">
    <source>
        <dbReference type="ARBA" id="ARBA00022741"/>
    </source>
</evidence>
<comment type="subunit">
    <text evidence="1">Monomer.</text>
</comment>
<dbReference type="Pfam" id="PF00069">
    <property type="entry name" value="Pkinase"/>
    <property type="match status" value="1"/>
</dbReference>
<evidence type="ECO:0000256" key="4">
    <source>
        <dbReference type="PROSITE-ProRule" id="PRU10141"/>
    </source>
</evidence>
<reference evidence="7" key="1">
    <citation type="submission" date="2021-01" db="EMBL/GenBank/DDBJ databases">
        <authorList>
            <consortium name="Genoscope - CEA"/>
            <person name="William W."/>
        </authorList>
    </citation>
    <scope>NUCLEOTIDE SEQUENCE</scope>
</reference>
<evidence type="ECO:0000256" key="1">
    <source>
        <dbReference type="ARBA" id="ARBA00011245"/>
    </source>
</evidence>
<evidence type="ECO:0000313" key="7">
    <source>
        <dbReference type="EMBL" id="CAD8137247.1"/>
    </source>
</evidence>
<dbReference type="SMART" id="SM00220">
    <property type="entry name" value="S_TKc"/>
    <property type="match status" value="1"/>
</dbReference>
<dbReference type="GO" id="GO:0005524">
    <property type="term" value="F:ATP binding"/>
    <property type="evidence" value="ECO:0007669"/>
    <property type="project" value="UniProtKB-UniRule"/>
</dbReference>
<accession>A0A8S1SCP2</accession>
<dbReference type="GO" id="GO:0004672">
    <property type="term" value="F:protein kinase activity"/>
    <property type="evidence" value="ECO:0007669"/>
    <property type="project" value="InterPro"/>
</dbReference>
<proteinExistence type="predicted"/>
<gene>
    <name evidence="7" type="ORF">POCTA_138.1.T0080281</name>
</gene>
<organism evidence="7 8">
    <name type="scientific">Paramecium octaurelia</name>
    <dbReference type="NCBI Taxonomy" id="43137"/>
    <lineage>
        <taxon>Eukaryota</taxon>
        <taxon>Sar</taxon>
        <taxon>Alveolata</taxon>
        <taxon>Ciliophora</taxon>
        <taxon>Intramacronucleata</taxon>
        <taxon>Oligohymenophorea</taxon>
        <taxon>Peniculida</taxon>
        <taxon>Parameciidae</taxon>
        <taxon>Paramecium</taxon>
    </lineage>
</organism>
<dbReference type="PANTHER" id="PTHR24347">
    <property type="entry name" value="SERINE/THREONINE-PROTEIN KINASE"/>
    <property type="match status" value="1"/>
</dbReference>
<feature type="domain" description="Protein kinase" evidence="6">
    <location>
        <begin position="79"/>
        <end position="344"/>
    </location>
</feature>
<evidence type="ECO:0000256" key="3">
    <source>
        <dbReference type="ARBA" id="ARBA00022840"/>
    </source>
</evidence>
<dbReference type="AlphaFoldDB" id="A0A8S1SCP2"/>
<name>A0A8S1SCP2_PAROT</name>
<sequence>MDKKGNFERLRQKLKSDLFKNESNQKQHAEEIINQCPQILDYVHCSSQSEFKEEPTQLIDYISNQKHLEQMKHSFQNQYQIGKILGEGAHAVVRQCWQITNPDETYAVKISRNPDPEITEIMKQTFLNTVSLNHPYICKTNMLYIDPNMECSYLVMEYLPYPSLQQILKERQILEFEEVRSIMRQLFEALSYIHKVGLCHRDIKPDNIVFDSDSNSIKVIDFGVSKRFLLTEKSCKDIKNNLLWTVTGTMPYQAPELWTGSGYSNKIDIWAAGVVCYQMLCGRLPLDQENQMESFSTQTEYTGHFQEEQFNKLPPLIIDFIKRILKWNPDKRITSQEALLHPWLYQPKLMPKYYKGKSKDDIFSRSSDKPLLAIVRSMQANVKIFQQSVSSVNENFLDKNNFNKNHGQIIIGFKETSQQIREKSIHFQQSIHSMSLNKCTLKPNTEDVKDFFDIISYCDSNSSFEAIEEKQQLQAQQQKQAQQQQQQQKQAQQQQQQKIGFSQRLGIIKEEPETPLVNNFIPNIHKQVEN</sequence>
<dbReference type="OMA" id="FKEEPTQ"/>
<protein>
    <recommendedName>
        <fullName evidence="6">Protein kinase domain-containing protein</fullName>
    </recommendedName>
</protein>
<dbReference type="InterPro" id="IPR017441">
    <property type="entry name" value="Protein_kinase_ATP_BS"/>
</dbReference>
<dbReference type="Proteomes" id="UP000683925">
    <property type="component" value="Unassembled WGS sequence"/>
</dbReference>
<feature type="coiled-coil region" evidence="5">
    <location>
        <begin position="466"/>
        <end position="498"/>
    </location>
</feature>
<evidence type="ECO:0000256" key="5">
    <source>
        <dbReference type="SAM" id="Coils"/>
    </source>
</evidence>
<keyword evidence="2 4" id="KW-0547">Nucleotide-binding</keyword>
<dbReference type="FunFam" id="1.10.510.10:FF:000571">
    <property type="entry name" value="Maternal embryonic leucine zipper kinase"/>
    <property type="match status" value="1"/>
</dbReference>
<keyword evidence="5" id="KW-0175">Coiled coil</keyword>
<dbReference type="InterPro" id="IPR000719">
    <property type="entry name" value="Prot_kinase_dom"/>
</dbReference>
<comment type="caution">
    <text evidence="7">The sequence shown here is derived from an EMBL/GenBank/DDBJ whole genome shotgun (WGS) entry which is preliminary data.</text>
</comment>
<dbReference type="PROSITE" id="PS50011">
    <property type="entry name" value="PROTEIN_KINASE_DOM"/>
    <property type="match status" value="1"/>
</dbReference>
<evidence type="ECO:0000259" key="6">
    <source>
        <dbReference type="PROSITE" id="PS50011"/>
    </source>
</evidence>
<keyword evidence="8" id="KW-1185">Reference proteome</keyword>
<keyword evidence="3 4" id="KW-0067">ATP-binding</keyword>
<evidence type="ECO:0000313" key="8">
    <source>
        <dbReference type="Proteomes" id="UP000683925"/>
    </source>
</evidence>
<feature type="binding site" evidence="4">
    <location>
        <position position="109"/>
    </location>
    <ligand>
        <name>ATP</name>
        <dbReference type="ChEBI" id="CHEBI:30616"/>
    </ligand>
</feature>
<dbReference type="EMBL" id="CAJJDP010000007">
    <property type="protein sequence ID" value="CAD8137247.1"/>
    <property type="molecule type" value="Genomic_DNA"/>
</dbReference>
<dbReference type="InterPro" id="IPR008271">
    <property type="entry name" value="Ser/Thr_kinase_AS"/>
</dbReference>
<dbReference type="PROSITE" id="PS00108">
    <property type="entry name" value="PROTEIN_KINASE_ST"/>
    <property type="match status" value="1"/>
</dbReference>
<dbReference type="OrthoDB" id="6513151at2759"/>